<evidence type="ECO:0000256" key="2">
    <source>
        <dbReference type="SAM" id="Phobius"/>
    </source>
</evidence>
<organism evidence="4 5">
    <name type="scientific">Cylindrotheca closterium</name>
    <dbReference type="NCBI Taxonomy" id="2856"/>
    <lineage>
        <taxon>Eukaryota</taxon>
        <taxon>Sar</taxon>
        <taxon>Stramenopiles</taxon>
        <taxon>Ochrophyta</taxon>
        <taxon>Bacillariophyta</taxon>
        <taxon>Bacillariophyceae</taxon>
        <taxon>Bacillariophycidae</taxon>
        <taxon>Bacillariales</taxon>
        <taxon>Bacillariaceae</taxon>
        <taxon>Cylindrotheca</taxon>
    </lineage>
</organism>
<evidence type="ECO:0000313" key="4">
    <source>
        <dbReference type="EMBL" id="CAJ1964548.1"/>
    </source>
</evidence>
<feature type="signal peptide" evidence="3">
    <location>
        <begin position="1"/>
        <end position="19"/>
    </location>
</feature>
<feature type="compositionally biased region" description="Acidic residues" evidence="1">
    <location>
        <begin position="327"/>
        <end position="373"/>
    </location>
</feature>
<keyword evidence="3" id="KW-0732">Signal</keyword>
<dbReference type="Proteomes" id="UP001295423">
    <property type="component" value="Unassembled WGS sequence"/>
</dbReference>
<protein>
    <submittedName>
        <fullName evidence="4">Uncharacterized protein</fullName>
    </submittedName>
</protein>
<comment type="caution">
    <text evidence="4">The sequence shown here is derived from an EMBL/GenBank/DDBJ whole genome shotgun (WGS) entry which is preliminary data.</text>
</comment>
<evidence type="ECO:0000256" key="1">
    <source>
        <dbReference type="SAM" id="MobiDB-lite"/>
    </source>
</evidence>
<feature type="compositionally biased region" description="Low complexity" evidence="1">
    <location>
        <begin position="374"/>
        <end position="387"/>
    </location>
</feature>
<evidence type="ECO:0000256" key="3">
    <source>
        <dbReference type="SAM" id="SignalP"/>
    </source>
</evidence>
<feature type="compositionally biased region" description="Acidic residues" evidence="1">
    <location>
        <begin position="388"/>
        <end position="400"/>
    </location>
</feature>
<dbReference type="EMBL" id="CAKOGP040002191">
    <property type="protein sequence ID" value="CAJ1964548.1"/>
    <property type="molecule type" value="Genomic_DNA"/>
</dbReference>
<feature type="region of interest" description="Disordered" evidence="1">
    <location>
        <begin position="312"/>
        <end position="400"/>
    </location>
</feature>
<name>A0AAD2G683_9STRA</name>
<keyword evidence="2" id="KW-0472">Membrane</keyword>
<keyword evidence="5" id="KW-1185">Reference proteome</keyword>
<keyword evidence="2" id="KW-0812">Transmembrane</keyword>
<accession>A0AAD2G683</accession>
<feature type="chain" id="PRO_5041929604" evidence="3">
    <location>
        <begin position="20"/>
        <end position="618"/>
    </location>
</feature>
<proteinExistence type="predicted"/>
<dbReference type="AlphaFoldDB" id="A0AAD2G683"/>
<reference evidence="4" key="1">
    <citation type="submission" date="2023-08" db="EMBL/GenBank/DDBJ databases">
        <authorList>
            <person name="Audoor S."/>
            <person name="Bilcke G."/>
        </authorList>
    </citation>
    <scope>NUCLEOTIDE SEQUENCE</scope>
</reference>
<evidence type="ECO:0000313" key="5">
    <source>
        <dbReference type="Proteomes" id="UP001295423"/>
    </source>
</evidence>
<sequence>MKLSTAVIAALAAAVNVDAKTLDAKTLQKTMNKMGTKQSLLRRARKLDQQAQGDDAGQQEEFQITSDYSIKFNSCASLKILDVDDVSTYITNTQYSGSNVDLSSLNVFKDFIVFDATSDSSGQTVQFVIDVASYVQTLIQAVPDEYEGYCSACSEAYETCTASSVSAAGADEGGRKLTSNYETIDCDICYANGCFADGGNGDGSVYTDSYGYTSDAALEWLDSVTQCQEINQDNGYANFNGYYTLYAGLTCNAAGTGVEIGLFGNADCTLQSTQTSFSNILSTETQINSYFELTKTLVEHSFTQTTSCAETTFVSPYDNGNRRRLQEDEDENQDENQNENQDENQDANQDENQDEQQDEQQDENQNEQQDENQDANADANGDDAANQGEEDQQQQDQDQDPVNEICQALTADSFALQNCGQNNGNSYQYDDNGNAWGTYYYGSYGYINYDITDAEDADQICMAMQKKSGYYNRVGSGSNKKLYNYNGRKTNTYTWDLYSGSSTNGYNPSGSSSNSTNSGFDWSGTKQQIGDKYNDMSEKLGEGITRASEKTGLEVEEIIGIIVGAIAALCLFIACGCYCCCKKDTDEKQVNLLGEGRERREWNAKDKWETSRNKATWA</sequence>
<gene>
    <name evidence="4" type="ORF">CYCCA115_LOCUS20684</name>
</gene>
<keyword evidence="2" id="KW-1133">Transmembrane helix</keyword>
<feature type="transmembrane region" description="Helical" evidence="2">
    <location>
        <begin position="558"/>
        <end position="581"/>
    </location>
</feature>